<dbReference type="PROSITE" id="PS50237">
    <property type="entry name" value="HECT"/>
    <property type="match status" value="1"/>
</dbReference>
<dbReference type="Gene3D" id="3.90.1750.10">
    <property type="entry name" value="Hect, E3 ligase catalytic domains"/>
    <property type="match status" value="1"/>
</dbReference>
<proteinExistence type="predicted"/>
<dbReference type="Gene3D" id="3.30.2410.10">
    <property type="entry name" value="Hect, E3 ligase catalytic domain"/>
    <property type="match status" value="1"/>
</dbReference>
<feature type="non-terminal residue" evidence="8">
    <location>
        <position position="1"/>
    </location>
</feature>
<dbReference type="SUPFAM" id="SSF56204">
    <property type="entry name" value="Hect, E3 ligase catalytic domain"/>
    <property type="match status" value="1"/>
</dbReference>
<dbReference type="EMBL" id="HBEZ01010433">
    <property type="protein sequence ID" value="CAD8628046.1"/>
    <property type="molecule type" value="Transcribed_RNA"/>
</dbReference>
<dbReference type="PANTHER" id="PTHR11254">
    <property type="entry name" value="HECT DOMAIN UBIQUITIN-PROTEIN LIGASE"/>
    <property type="match status" value="1"/>
</dbReference>
<dbReference type="AlphaFoldDB" id="A0A7S0QDV4"/>
<dbReference type="Gene3D" id="3.30.2160.10">
    <property type="entry name" value="Hect, E3 ligase catalytic domain"/>
    <property type="match status" value="1"/>
</dbReference>
<evidence type="ECO:0000313" key="8">
    <source>
        <dbReference type="EMBL" id="CAD8628046.1"/>
    </source>
</evidence>
<evidence type="ECO:0000256" key="5">
    <source>
        <dbReference type="ARBA" id="ARBA00022786"/>
    </source>
</evidence>
<dbReference type="GO" id="GO:0061630">
    <property type="term" value="F:ubiquitin protein ligase activity"/>
    <property type="evidence" value="ECO:0007669"/>
    <property type="project" value="UniProtKB-EC"/>
</dbReference>
<evidence type="ECO:0000259" key="7">
    <source>
        <dbReference type="PROSITE" id="PS50237"/>
    </source>
</evidence>
<comment type="pathway">
    <text evidence="2">Protein modification; protein ubiquitination.</text>
</comment>
<dbReference type="Pfam" id="PF00632">
    <property type="entry name" value="HECT"/>
    <property type="match status" value="1"/>
</dbReference>
<gene>
    <name evidence="8" type="ORF">CCUR1050_LOCUS5725</name>
</gene>
<evidence type="ECO:0000256" key="1">
    <source>
        <dbReference type="ARBA" id="ARBA00000885"/>
    </source>
</evidence>
<dbReference type="PANTHER" id="PTHR11254:SF440">
    <property type="entry name" value="E3 UBIQUITIN-PROTEIN LIGASE NEDD-4"/>
    <property type="match status" value="1"/>
</dbReference>
<dbReference type="EC" id="2.3.2.26" evidence="3"/>
<evidence type="ECO:0000256" key="6">
    <source>
        <dbReference type="PROSITE-ProRule" id="PRU00104"/>
    </source>
</evidence>
<dbReference type="InterPro" id="IPR050409">
    <property type="entry name" value="E3_ubiq-protein_ligase"/>
</dbReference>
<dbReference type="SMART" id="SM00119">
    <property type="entry name" value="HECTc"/>
    <property type="match status" value="1"/>
</dbReference>
<sequence length="398" mass="44312">VAVTASLRQRVEALRQPIPAPAATNSVNADDLVVKVRRGPHIVDDTLARMGSWTVPRWRQGVVVHFEGEQGIDCGALTREWAKILSQQLLRAGRGLFRRTPKGNRVVLLPDQESEMAHGESTEGMYVFVGRFIAYALLRSIRIDAVLTPFLFRLIIDPTATATFDDLKEVDPSLHANLSLMRNCPPDEVYDTFCQCFCMDTEFLGVRRTVELEPGGAAVPVTGDNVDRFTLLYAQYVLKDLSARAINAFLHGFYDLVPRGRLAGFSPAEFEAVLCGQPAISDEDVEELREASHCSLDATGRPHRQVLWFWEVMRGLSADLRSMVVQFVTGNERPPLTGFAALEHPFTVQVGEHLTPASLPEAHVCFNQLVLAPYASREVLRDKLLLAVREGREGFEMV</sequence>
<dbReference type="InterPro" id="IPR000569">
    <property type="entry name" value="HECT_dom"/>
</dbReference>
<organism evidence="8">
    <name type="scientific">Cryptomonas curvata</name>
    <dbReference type="NCBI Taxonomy" id="233186"/>
    <lineage>
        <taxon>Eukaryota</taxon>
        <taxon>Cryptophyceae</taxon>
        <taxon>Cryptomonadales</taxon>
        <taxon>Cryptomonadaceae</taxon>
        <taxon>Cryptomonas</taxon>
    </lineage>
</organism>
<evidence type="ECO:0000256" key="2">
    <source>
        <dbReference type="ARBA" id="ARBA00004906"/>
    </source>
</evidence>
<accession>A0A7S0QDV4</accession>
<keyword evidence="5 6" id="KW-0833">Ubl conjugation pathway</keyword>
<protein>
    <recommendedName>
        <fullName evidence="3">HECT-type E3 ubiquitin transferase</fullName>
        <ecNumber evidence="3">2.3.2.26</ecNumber>
    </recommendedName>
</protein>
<comment type="catalytic activity">
    <reaction evidence="1">
        <text>S-ubiquitinyl-[E2 ubiquitin-conjugating enzyme]-L-cysteine + [acceptor protein]-L-lysine = [E2 ubiquitin-conjugating enzyme]-L-cysteine + N(6)-ubiquitinyl-[acceptor protein]-L-lysine.</text>
        <dbReference type="EC" id="2.3.2.26"/>
    </reaction>
</comment>
<feature type="domain" description="HECT" evidence="7">
    <location>
        <begin position="59"/>
        <end position="398"/>
    </location>
</feature>
<name>A0A7S0QDV4_9CRYP</name>
<feature type="active site" description="Glycyl thioester intermediate" evidence="6">
    <location>
        <position position="365"/>
    </location>
</feature>
<reference evidence="8" key="1">
    <citation type="submission" date="2021-01" db="EMBL/GenBank/DDBJ databases">
        <authorList>
            <person name="Corre E."/>
            <person name="Pelletier E."/>
            <person name="Niang G."/>
            <person name="Scheremetjew M."/>
            <person name="Finn R."/>
            <person name="Kale V."/>
            <person name="Holt S."/>
            <person name="Cochrane G."/>
            <person name="Meng A."/>
            <person name="Brown T."/>
            <person name="Cohen L."/>
        </authorList>
    </citation>
    <scope>NUCLEOTIDE SEQUENCE</scope>
    <source>
        <strain evidence="8">CCAP979/52</strain>
    </source>
</reference>
<evidence type="ECO:0000256" key="3">
    <source>
        <dbReference type="ARBA" id="ARBA00012485"/>
    </source>
</evidence>
<keyword evidence="4" id="KW-0808">Transferase</keyword>
<evidence type="ECO:0000256" key="4">
    <source>
        <dbReference type="ARBA" id="ARBA00022679"/>
    </source>
</evidence>
<dbReference type="InterPro" id="IPR035983">
    <property type="entry name" value="Hect_E3_ubiquitin_ligase"/>
</dbReference>